<gene>
    <name evidence="2" type="ORF">BEWA_033810</name>
</gene>
<keyword evidence="3" id="KW-1185">Reference proteome</keyword>
<dbReference type="Pfam" id="PF08282">
    <property type="entry name" value="Hydrolase_3"/>
    <property type="match status" value="1"/>
</dbReference>
<protein>
    <submittedName>
        <fullName evidence="2">Haloacid dehalogenase-like hydrolase family member protein</fullName>
        <ecNumber evidence="2">3.1.3.23</ecNumber>
    </submittedName>
</protein>
<dbReference type="EMBL" id="CP001669">
    <property type="protein sequence ID" value="AFZ80526.1"/>
    <property type="molecule type" value="Genomic_DNA"/>
</dbReference>
<dbReference type="InterPro" id="IPR006379">
    <property type="entry name" value="HAD-SF_hydro_IIB"/>
</dbReference>
<dbReference type="STRING" id="1537102.L0AZU7"/>
<keyword evidence="1" id="KW-0732">Signal</keyword>
<feature type="signal peptide" evidence="1">
    <location>
        <begin position="1"/>
        <end position="18"/>
    </location>
</feature>
<dbReference type="GO" id="GO:0000287">
    <property type="term" value="F:magnesium ion binding"/>
    <property type="evidence" value="ECO:0007669"/>
    <property type="project" value="TreeGrafter"/>
</dbReference>
<dbReference type="SUPFAM" id="SSF56784">
    <property type="entry name" value="HAD-like"/>
    <property type="match status" value="1"/>
</dbReference>
<dbReference type="eggNOG" id="ENOG502RSY5">
    <property type="taxonomic scope" value="Eukaryota"/>
</dbReference>
<evidence type="ECO:0000256" key="1">
    <source>
        <dbReference type="SAM" id="SignalP"/>
    </source>
</evidence>
<dbReference type="VEuPathDB" id="PiroplasmaDB:BEWA_033810"/>
<dbReference type="NCBIfam" id="TIGR01484">
    <property type="entry name" value="HAD-SF-IIB"/>
    <property type="match status" value="1"/>
</dbReference>
<dbReference type="GeneID" id="15806960"/>
<dbReference type="InterPro" id="IPR023214">
    <property type="entry name" value="HAD_sf"/>
</dbReference>
<proteinExistence type="predicted"/>
<dbReference type="KEGG" id="beq:BEWA_033810"/>
<reference evidence="2 3" key="1">
    <citation type="journal article" date="2012" name="BMC Genomics">
        <title>Comparative genomic analysis and phylogenetic position of Theileria equi.</title>
        <authorList>
            <person name="Kappmeyer L.S."/>
            <person name="Thiagarajan M."/>
            <person name="Herndon D.R."/>
            <person name="Ramsay J.D."/>
            <person name="Caler E."/>
            <person name="Djikeng A."/>
            <person name="Gillespie J.J."/>
            <person name="Lau A.O."/>
            <person name="Roalson E.H."/>
            <person name="Silva J.C."/>
            <person name="Silva M.G."/>
            <person name="Suarez C.E."/>
            <person name="Ueti M.W."/>
            <person name="Nene V.M."/>
            <person name="Mealey R.H."/>
            <person name="Knowles D.P."/>
            <person name="Brayton K.A."/>
        </authorList>
    </citation>
    <scope>NUCLEOTIDE SEQUENCE [LARGE SCALE GENOMIC DNA]</scope>
    <source>
        <strain evidence="2 3">WA</strain>
    </source>
</reference>
<dbReference type="PANTHER" id="PTHR10000:SF8">
    <property type="entry name" value="HAD SUPERFAMILY HYDROLASE-LIKE, TYPE 3"/>
    <property type="match status" value="1"/>
</dbReference>
<dbReference type="PROSITE" id="PS01228">
    <property type="entry name" value="COF_1"/>
    <property type="match status" value="1"/>
</dbReference>
<evidence type="ECO:0000313" key="2">
    <source>
        <dbReference type="EMBL" id="AFZ80526.1"/>
    </source>
</evidence>
<dbReference type="AlphaFoldDB" id="L0AZU7"/>
<keyword evidence="2" id="KW-0378">Hydrolase</keyword>
<dbReference type="GO" id="GO:0050308">
    <property type="term" value="F:sugar-phosphatase activity"/>
    <property type="evidence" value="ECO:0007669"/>
    <property type="project" value="UniProtKB-EC"/>
</dbReference>
<dbReference type="OrthoDB" id="27226at2759"/>
<evidence type="ECO:0000313" key="3">
    <source>
        <dbReference type="Proteomes" id="UP000031512"/>
    </source>
</evidence>
<dbReference type="InterPro" id="IPR036412">
    <property type="entry name" value="HAD-like_sf"/>
</dbReference>
<dbReference type="EC" id="3.1.3.23" evidence="2"/>
<dbReference type="Gene3D" id="3.40.50.1000">
    <property type="entry name" value="HAD superfamily/HAD-like"/>
    <property type="match status" value="1"/>
</dbReference>
<organism evidence="2 3">
    <name type="scientific">Theileria equi strain WA</name>
    <dbReference type="NCBI Taxonomy" id="1537102"/>
    <lineage>
        <taxon>Eukaryota</taxon>
        <taxon>Sar</taxon>
        <taxon>Alveolata</taxon>
        <taxon>Apicomplexa</taxon>
        <taxon>Aconoidasida</taxon>
        <taxon>Piroplasmida</taxon>
        <taxon>Theileriidae</taxon>
        <taxon>Theileria</taxon>
    </lineage>
</organism>
<accession>L0AZU7</accession>
<sequence>MRLIPLLLLLSQWSRVTGDGKEEGELGNTNSTSTIKANTSQFLRPKNPPKYFGIDIDGTLLTSDEEAWEKNIEAFAKVRNEGYIPFLCTGNSLLFSRIKLGTKFENKTGYQGYPGVYQNGALVYDENGNVIYSQPFSKEFLKVTHDFLVKNGLTANIVFYDGEELFSLVGDDNVLKNLFSAKYTVLKVLTFEEILKKNILMLKYRDFDFNVPEAEKGIDYVEKMDINGAHDVTPPGGTKALGVTKLLEHYSLSSEYCGFIGDGYNDIEAMNLFPLSFAVANAPDEVKKHAKFVLDKTCDQAAVAEALKLTYGL</sequence>
<dbReference type="Proteomes" id="UP000031512">
    <property type="component" value="Chromosome 1"/>
</dbReference>
<dbReference type="RefSeq" id="XP_004830192.1">
    <property type="nucleotide sequence ID" value="XM_004830135.1"/>
</dbReference>
<name>L0AZU7_THEEQ</name>
<dbReference type="PANTHER" id="PTHR10000">
    <property type="entry name" value="PHOSPHOSERINE PHOSPHATASE"/>
    <property type="match status" value="1"/>
</dbReference>
<dbReference type="Gene3D" id="3.30.1240.10">
    <property type="match status" value="1"/>
</dbReference>
<dbReference type="GO" id="GO:0005829">
    <property type="term" value="C:cytosol"/>
    <property type="evidence" value="ECO:0007669"/>
    <property type="project" value="TreeGrafter"/>
</dbReference>
<feature type="chain" id="PRO_5003939414" evidence="1">
    <location>
        <begin position="19"/>
        <end position="313"/>
    </location>
</feature>